<dbReference type="EMBL" id="CYRY02040048">
    <property type="protein sequence ID" value="VCX31026.1"/>
    <property type="molecule type" value="Genomic_DNA"/>
</dbReference>
<protein>
    <submittedName>
        <fullName evidence="1">Uncharacterized protein</fullName>
    </submittedName>
</protein>
<dbReference type="Proteomes" id="UP000269945">
    <property type="component" value="Unassembled WGS sequence"/>
</dbReference>
<dbReference type="AlphaFoldDB" id="A0A9X9M304"/>
<proteinExistence type="predicted"/>
<organism evidence="1 2">
    <name type="scientific">Gulo gulo</name>
    <name type="common">Wolverine</name>
    <name type="synonym">Gluton</name>
    <dbReference type="NCBI Taxonomy" id="48420"/>
    <lineage>
        <taxon>Eukaryota</taxon>
        <taxon>Metazoa</taxon>
        <taxon>Chordata</taxon>
        <taxon>Craniata</taxon>
        <taxon>Vertebrata</taxon>
        <taxon>Euteleostomi</taxon>
        <taxon>Mammalia</taxon>
        <taxon>Eutheria</taxon>
        <taxon>Laurasiatheria</taxon>
        <taxon>Carnivora</taxon>
        <taxon>Caniformia</taxon>
        <taxon>Musteloidea</taxon>
        <taxon>Mustelidae</taxon>
        <taxon>Guloninae</taxon>
        <taxon>Gulo</taxon>
    </lineage>
</organism>
<gene>
    <name evidence="1" type="ORF">BN2614_LOCUS4</name>
</gene>
<accession>A0A9X9M304</accession>
<keyword evidence="2" id="KW-1185">Reference proteome</keyword>
<sequence>SRKCALPQGQRNLSASVKRVTKLLFCRTAIRKSQYMEIHMKICQEPSVEMPRAILKLTSPVGYQNVDWPASEQ</sequence>
<feature type="non-terminal residue" evidence="1">
    <location>
        <position position="1"/>
    </location>
</feature>
<evidence type="ECO:0000313" key="1">
    <source>
        <dbReference type="EMBL" id="VCX31026.1"/>
    </source>
</evidence>
<evidence type="ECO:0000313" key="2">
    <source>
        <dbReference type="Proteomes" id="UP000269945"/>
    </source>
</evidence>
<reference evidence="1 2" key="1">
    <citation type="submission" date="2018-10" db="EMBL/GenBank/DDBJ databases">
        <authorList>
            <person name="Ekblom R."/>
            <person name="Jareborg N."/>
        </authorList>
    </citation>
    <scope>NUCLEOTIDE SEQUENCE [LARGE SCALE GENOMIC DNA]</scope>
    <source>
        <tissue evidence="1">Muscle</tissue>
    </source>
</reference>
<comment type="caution">
    <text evidence="1">The sequence shown here is derived from an EMBL/GenBank/DDBJ whole genome shotgun (WGS) entry which is preliminary data.</text>
</comment>
<name>A0A9X9M304_GULGU</name>